<dbReference type="PANTHER" id="PTHR16062:SF13">
    <property type="entry name" value="CHROMATIN STRUCTURE-REMODELING COMPLEX SUBUNIT RSC4"/>
    <property type="match status" value="1"/>
</dbReference>
<dbReference type="PRINTS" id="PR00503">
    <property type="entry name" value="BROMODOMAIN"/>
</dbReference>
<dbReference type="GO" id="GO:0006338">
    <property type="term" value="P:chromatin remodeling"/>
    <property type="evidence" value="ECO:0007669"/>
    <property type="project" value="InterPro"/>
</dbReference>
<dbReference type="PANTHER" id="PTHR16062">
    <property type="entry name" value="SWI/SNF-RELATED"/>
    <property type="match status" value="1"/>
</dbReference>
<dbReference type="InterPro" id="IPR001487">
    <property type="entry name" value="Bromodomain"/>
</dbReference>
<feature type="compositionally biased region" description="Basic and acidic residues" evidence="9">
    <location>
        <begin position="398"/>
        <end position="414"/>
    </location>
</feature>
<organism evidence="11 12">
    <name type="scientific">Saccharomyces pastorianus</name>
    <name type="common">Lager yeast</name>
    <name type="synonym">Saccharomyces cerevisiae x Saccharomyces eubayanus</name>
    <dbReference type="NCBI Taxonomy" id="27292"/>
    <lineage>
        <taxon>Eukaryota</taxon>
        <taxon>Fungi</taxon>
        <taxon>Dikarya</taxon>
        <taxon>Ascomycota</taxon>
        <taxon>Saccharomycotina</taxon>
        <taxon>Saccharomycetes</taxon>
        <taxon>Saccharomycetales</taxon>
        <taxon>Saccharomycetaceae</taxon>
        <taxon>Saccharomyces</taxon>
    </lineage>
</organism>
<feature type="compositionally biased region" description="Polar residues" evidence="9">
    <location>
        <begin position="536"/>
        <end position="552"/>
    </location>
</feature>
<evidence type="ECO:0000256" key="7">
    <source>
        <dbReference type="ARBA" id="ARBA00023242"/>
    </source>
</evidence>
<dbReference type="OrthoDB" id="1742084at2759"/>
<reference evidence="11 12" key="1">
    <citation type="journal article" date="2019" name="BMC Genomics">
        <title>Chromosome level assembly and comparative genome analysis confirm lager-brewing yeasts originated from a single hybridization.</title>
        <authorList>
            <person name="Salazar A.N."/>
            <person name="Gorter de Vries A.R."/>
            <person name="van den Broek M."/>
            <person name="Brouwers N."/>
            <person name="de la Torre Cortes P."/>
            <person name="Kuijpers N.G.A."/>
            <person name="Daran J.G."/>
            <person name="Abeel T."/>
        </authorList>
    </citation>
    <scope>NUCLEOTIDE SEQUENCE [LARGE SCALE GENOMIC DNA]</scope>
    <source>
        <strain evidence="11 12">CBS 1483</strain>
    </source>
</reference>
<evidence type="ECO:0000259" key="10">
    <source>
        <dbReference type="PROSITE" id="PS50014"/>
    </source>
</evidence>
<name>A0A6C1DVC1_SACPS</name>
<keyword evidence="5 8" id="KW-0103">Bromodomain</keyword>
<dbReference type="InterPro" id="IPR054551">
    <property type="entry name" value="RSC4_Ig-like"/>
</dbReference>
<dbReference type="SMART" id="SM00297">
    <property type="entry name" value="BROMO"/>
    <property type="match status" value="2"/>
</dbReference>
<gene>
    <name evidence="11" type="primary">RSC4_1</name>
    <name evidence="11" type="ORF">GRS66_003179</name>
</gene>
<keyword evidence="6" id="KW-0804">Transcription</keyword>
<evidence type="ECO:0000256" key="5">
    <source>
        <dbReference type="ARBA" id="ARBA00023117"/>
    </source>
</evidence>
<protein>
    <submittedName>
        <fullName evidence="11">Chromatin structure-remodeling complex subunit rsc4</fullName>
    </submittedName>
</protein>
<dbReference type="Pfam" id="PF00439">
    <property type="entry name" value="Bromodomain"/>
    <property type="match status" value="2"/>
</dbReference>
<dbReference type="InterPro" id="IPR037382">
    <property type="entry name" value="Rsc/polybromo"/>
</dbReference>
<dbReference type="CDD" id="cd04369">
    <property type="entry name" value="Bromodomain"/>
    <property type="match status" value="2"/>
</dbReference>
<dbReference type="InterPro" id="IPR036427">
    <property type="entry name" value="Bromodomain-like_sf"/>
</dbReference>
<feature type="region of interest" description="Disordered" evidence="9">
    <location>
        <begin position="392"/>
        <end position="414"/>
    </location>
</feature>
<keyword evidence="12" id="KW-1185">Reference proteome</keyword>
<evidence type="ECO:0000313" key="11">
    <source>
        <dbReference type="EMBL" id="QID80829.1"/>
    </source>
</evidence>
<feature type="domain" description="Bromo" evidence="10">
    <location>
        <begin position="205"/>
        <end position="275"/>
    </location>
</feature>
<evidence type="ECO:0000256" key="1">
    <source>
        <dbReference type="ARBA" id="ARBA00004123"/>
    </source>
</evidence>
<evidence type="ECO:0000313" key="12">
    <source>
        <dbReference type="Proteomes" id="UP000501346"/>
    </source>
</evidence>
<dbReference type="GO" id="GO:0003682">
    <property type="term" value="F:chromatin binding"/>
    <property type="evidence" value="ECO:0007669"/>
    <property type="project" value="TreeGrafter"/>
</dbReference>
<dbReference type="SUPFAM" id="SSF47370">
    <property type="entry name" value="Bromodomain"/>
    <property type="match status" value="2"/>
</dbReference>
<feature type="region of interest" description="Disordered" evidence="9">
    <location>
        <begin position="536"/>
        <end position="555"/>
    </location>
</feature>
<evidence type="ECO:0000256" key="6">
    <source>
        <dbReference type="ARBA" id="ARBA00023163"/>
    </source>
</evidence>
<evidence type="ECO:0000256" key="4">
    <source>
        <dbReference type="ARBA" id="ARBA00023015"/>
    </source>
</evidence>
<dbReference type="GO" id="GO:0016586">
    <property type="term" value="C:RSC-type complex"/>
    <property type="evidence" value="ECO:0007669"/>
    <property type="project" value="InterPro"/>
</dbReference>
<evidence type="ECO:0000256" key="8">
    <source>
        <dbReference type="PROSITE-ProRule" id="PRU00035"/>
    </source>
</evidence>
<proteinExistence type="predicted"/>
<keyword evidence="7" id="KW-0539">Nucleus</keyword>
<dbReference type="PROSITE" id="PS50014">
    <property type="entry name" value="BROMODOMAIN_2"/>
    <property type="match status" value="2"/>
</dbReference>
<keyword evidence="2" id="KW-0677">Repeat</keyword>
<dbReference type="GO" id="GO:0006368">
    <property type="term" value="P:transcription elongation by RNA polymerase II"/>
    <property type="evidence" value="ECO:0007669"/>
    <property type="project" value="TreeGrafter"/>
</dbReference>
<evidence type="ECO:0000256" key="3">
    <source>
        <dbReference type="ARBA" id="ARBA00022853"/>
    </source>
</evidence>
<keyword evidence="4" id="KW-0805">Transcription regulation</keyword>
<evidence type="ECO:0000256" key="9">
    <source>
        <dbReference type="SAM" id="MobiDB-lite"/>
    </source>
</evidence>
<keyword evidence="3" id="KW-0156">Chromatin regulator</keyword>
<dbReference type="AlphaFoldDB" id="A0A6C1DVC1"/>
<dbReference type="Gene3D" id="1.20.920.10">
    <property type="entry name" value="Bromodomain-like"/>
    <property type="match status" value="2"/>
</dbReference>
<feature type="domain" description="Bromo" evidence="10">
    <location>
        <begin position="72"/>
        <end position="141"/>
    </location>
</feature>
<dbReference type="InterPro" id="IPR018359">
    <property type="entry name" value="Bromodomain_CS"/>
</dbReference>
<accession>A0A6C1DVC1</accession>
<evidence type="ECO:0000256" key="2">
    <source>
        <dbReference type="ARBA" id="ARBA00022737"/>
    </source>
</evidence>
<sequence>MVVKKRKLATEAGGSDERPKYLPGKHPKNQEKTPHVDYNAPLNPKSELFLDDWHIPKFNRFISFTLDVLIDKYKDIFKDFIKLPSRKFHPQYYYKIQQPMSINEIKSRDYEYEDGPSNFLLDVELLTKNCQAYNEYDSLIVKNSMQVVMLIEFEVLKAKNLKRNYLINSEVKAKLLHYLNKLVDATEKKINQALLGASSPKNLDDKVKLSEPFMELVDKDELPEYYEIVHSPMALSIVKQNLEIGQYSKIYDFIIDMLLVFQNAHIFNDPSALIYKDATTLTNYFNYLIQKEFFPELQDLNERGEINLEFDKFEFENYLAIGGGGPAAAGALAISALDNDIEPESNREDLIDQADYDFNHFEGLGNGYNRSLLTEDYLLNPNNFKKLIAKPETAQSEVKNERSTTSDIEKTNSLESEHLKIPKYNVIKSMQKEMQSLSEQHTMEYKPYKLIQQIYIFSSKNLYSQATKPLPGSRPSCNQNWVEYIFNGNELSQNENAFSFMLQPMQTFLTLQSHLTSSLKDTETLLTINKEPVKSRTSNVNSNLSQPQQQENDVIGNDTKQDIENLTIGGGNNNDIVGNDNDERNNITEIFDIRLSEGLNHLVFRCEDKISHETEFMNFWINVLP</sequence>
<comment type="subcellular location">
    <subcellularLocation>
        <location evidence="1">Nucleus</location>
    </subcellularLocation>
</comment>
<feature type="region of interest" description="Disordered" evidence="9">
    <location>
        <begin position="1"/>
        <end position="35"/>
    </location>
</feature>
<dbReference type="PROSITE" id="PS00633">
    <property type="entry name" value="BROMODOMAIN_1"/>
    <property type="match status" value="1"/>
</dbReference>
<dbReference type="EMBL" id="CP048992">
    <property type="protein sequence ID" value="QID80829.1"/>
    <property type="molecule type" value="Genomic_DNA"/>
</dbReference>
<dbReference type="FunFam" id="1.20.920.10:FF:000074">
    <property type="entry name" value="Chromatin structure-remodeling complex subunit RSC4"/>
    <property type="match status" value="1"/>
</dbReference>
<dbReference type="Proteomes" id="UP000501346">
    <property type="component" value="Chromosome ScXI"/>
</dbReference>
<dbReference type="FunFam" id="1.20.920.10:FF:000062">
    <property type="entry name" value="RSC complex member"/>
    <property type="match status" value="1"/>
</dbReference>
<dbReference type="Pfam" id="PF24189">
    <property type="entry name" value="Ig_RSC4"/>
    <property type="match status" value="1"/>
</dbReference>